<sequence length="69" mass="8021">MLSSEIRDNELRWLKKGREEGRLEGLEQGRLESIEQIAINLLIILDNNEIVEATQLTLDEVIALRNKYN</sequence>
<dbReference type="EMBL" id="LJHD01000300">
    <property type="protein sequence ID" value="ONI38150.1"/>
    <property type="molecule type" value="Genomic_DNA"/>
</dbReference>
<dbReference type="Proteomes" id="UP000188637">
    <property type="component" value="Unassembled WGS sequence"/>
</dbReference>
<protein>
    <submittedName>
        <fullName evidence="1">Uncharacterized protein</fullName>
    </submittedName>
</protein>
<organism evidence="1 2">
    <name type="scientific">Candidatus Epulonipiscium fishelsonii</name>
    <dbReference type="NCBI Taxonomy" id="77094"/>
    <lineage>
        <taxon>Bacteria</taxon>
        <taxon>Bacillati</taxon>
        <taxon>Bacillota</taxon>
        <taxon>Clostridia</taxon>
        <taxon>Lachnospirales</taxon>
        <taxon>Lachnospiraceae</taxon>
        <taxon>Candidatus Epulonipiscium</taxon>
    </lineage>
</organism>
<evidence type="ECO:0000313" key="2">
    <source>
        <dbReference type="Proteomes" id="UP000188637"/>
    </source>
</evidence>
<proteinExistence type="predicted"/>
<gene>
    <name evidence="1" type="ORF">AN640_02835</name>
</gene>
<reference evidence="1" key="1">
    <citation type="submission" date="2016-08" db="EMBL/GenBank/DDBJ databases">
        <authorList>
            <person name="Ngugi D.K."/>
            <person name="Miyake S."/>
            <person name="Stingl U."/>
        </authorList>
    </citation>
    <scope>NUCLEOTIDE SEQUENCE</scope>
    <source>
        <strain evidence="1">SCG-D08WGA-EpuloA1</strain>
    </source>
</reference>
<name>A0ACC8X8P3_9FIRM</name>
<comment type="caution">
    <text evidence="1">The sequence shown here is derived from an EMBL/GenBank/DDBJ whole genome shotgun (WGS) entry which is preliminary data.</text>
</comment>
<accession>A0ACC8X8P3</accession>
<evidence type="ECO:0000313" key="1">
    <source>
        <dbReference type="EMBL" id="ONI38150.1"/>
    </source>
</evidence>
<keyword evidence="2" id="KW-1185">Reference proteome</keyword>